<dbReference type="Pfam" id="PF04138">
    <property type="entry name" value="GtrA_DPMS_TM"/>
    <property type="match status" value="1"/>
</dbReference>
<evidence type="ECO:0000256" key="1">
    <source>
        <dbReference type="ARBA" id="ARBA00004141"/>
    </source>
</evidence>
<dbReference type="EMBL" id="CP140152">
    <property type="protein sequence ID" value="WQH05357.1"/>
    <property type="molecule type" value="Genomic_DNA"/>
</dbReference>
<dbReference type="Proteomes" id="UP001326110">
    <property type="component" value="Chromosome"/>
</dbReference>
<comment type="subcellular location">
    <subcellularLocation>
        <location evidence="1">Membrane</location>
        <topology evidence="1">Multi-pass membrane protein</topology>
    </subcellularLocation>
</comment>
<reference evidence="7 8" key="1">
    <citation type="submission" date="2023-11" db="EMBL/GenBank/DDBJ databases">
        <title>MicrobeMod: A computational toolkit for identifying prokaryotic methylation and restriction-modification with nanopore sequencing.</title>
        <authorList>
            <person name="Crits-Christoph A."/>
            <person name="Kang S.C."/>
            <person name="Lee H."/>
            <person name="Ostrov N."/>
        </authorList>
    </citation>
    <scope>NUCLEOTIDE SEQUENCE [LARGE SCALE GENOMIC DNA]</scope>
    <source>
        <strain evidence="7 8">ATCC 25935</strain>
    </source>
</reference>
<evidence type="ECO:0000313" key="8">
    <source>
        <dbReference type="Proteomes" id="UP001326110"/>
    </source>
</evidence>
<evidence type="ECO:0000256" key="5">
    <source>
        <dbReference type="SAM" id="Phobius"/>
    </source>
</evidence>
<keyword evidence="3 5" id="KW-1133">Transmembrane helix</keyword>
<keyword evidence="8" id="KW-1185">Reference proteome</keyword>
<feature type="transmembrane region" description="Helical" evidence="5">
    <location>
        <begin position="113"/>
        <end position="136"/>
    </location>
</feature>
<dbReference type="RefSeq" id="WP_322534382.1">
    <property type="nucleotide sequence ID" value="NZ_CP140152.1"/>
</dbReference>
<sequence>MIKLMHALRQRQFLVFVGGGLLCSALDVGVMQGLLLAGMGFSVAAATSAGFATGLLLNYAFHARVTFGRLHSAGAFLRFLCVVALNYLLTIAFVSAALVLARAGMGAGAVNDATAGVALIGKLVSLPLVACNGFLLSKYWIFR</sequence>
<accession>A0ABZ0Y1K0</accession>
<evidence type="ECO:0000256" key="4">
    <source>
        <dbReference type="ARBA" id="ARBA00023136"/>
    </source>
</evidence>
<keyword evidence="2 5" id="KW-0812">Transmembrane</keyword>
<feature type="transmembrane region" description="Helical" evidence="5">
    <location>
        <begin position="73"/>
        <end position="101"/>
    </location>
</feature>
<protein>
    <submittedName>
        <fullName evidence="7">GtrA family protein</fullName>
    </submittedName>
</protein>
<name>A0ABZ0Y1K0_9BURK</name>
<gene>
    <name evidence="7" type="ORF">SR858_03205</name>
</gene>
<dbReference type="InterPro" id="IPR007267">
    <property type="entry name" value="GtrA_DPMS_TM"/>
</dbReference>
<evidence type="ECO:0000313" key="7">
    <source>
        <dbReference type="EMBL" id="WQH05357.1"/>
    </source>
</evidence>
<proteinExistence type="predicted"/>
<evidence type="ECO:0000256" key="3">
    <source>
        <dbReference type="ARBA" id="ARBA00022989"/>
    </source>
</evidence>
<keyword evidence="4 5" id="KW-0472">Membrane</keyword>
<feature type="transmembrane region" description="Helical" evidence="5">
    <location>
        <begin position="35"/>
        <end position="61"/>
    </location>
</feature>
<feature type="domain" description="GtrA/DPMS transmembrane" evidence="6">
    <location>
        <begin position="16"/>
        <end position="142"/>
    </location>
</feature>
<organism evidence="7 8">
    <name type="scientific">Duganella zoogloeoides</name>
    <dbReference type="NCBI Taxonomy" id="75659"/>
    <lineage>
        <taxon>Bacteria</taxon>
        <taxon>Pseudomonadati</taxon>
        <taxon>Pseudomonadota</taxon>
        <taxon>Betaproteobacteria</taxon>
        <taxon>Burkholderiales</taxon>
        <taxon>Oxalobacteraceae</taxon>
        <taxon>Telluria group</taxon>
        <taxon>Duganella</taxon>
    </lineage>
</organism>
<evidence type="ECO:0000259" key="6">
    <source>
        <dbReference type="Pfam" id="PF04138"/>
    </source>
</evidence>
<evidence type="ECO:0000256" key="2">
    <source>
        <dbReference type="ARBA" id="ARBA00022692"/>
    </source>
</evidence>